<feature type="region of interest" description="Disordered" evidence="1">
    <location>
        <begin position="108"/>
        <end position="157"/>
    </location>
</feature>
<evidence type="ECO:0000256" key="1">
    <source>
        <dbReference type="SAM" id="MobiDB-lite"/>
    </source>
</evidence>
<dbReference type="OrthoDB" id="3778721at2"/>
<protein>
    <recommendedName>
        <fullName evidence="4">DUF222 domain-containing protein</fullName>
    </recommendedName>
</protein>
<dbReference type="RefSeq" id="WP_108343878.1">
    <property type="nucleotide sequence ID" value="NZ_PYXZ01000002.1"/>
</dbReference>
<evidence type="ECO:0000313" key="2">
    <source>
        <dbReference type="EMBL" id="PUA81994.1"/>
    </source>
</evidence>
<gene>
    <name evidence="2" type="ORF">C7S10_08120</name>
</gene>
<evidence type="ECO:0000313" key="3">
    <source>
        <dbReference type="Proteomes" id="UP000244867"/>
    </source>
</evidence>
<dbReference type="AlphaFoldDB" id="A0A2R7Z0A9"/>
<sequence>MATPTRTRAETLPDTPAGVLAALREEQDLRAASEVRSMRLAVHWVDLHPVLDPGDAGACFQSPKTLAGEGSPAIDEFTIPDLATILGQTCDAIGSWLTDVIELRHRLPHLGPESWPGTSPRGAPDGSRRPPSTSPPPPPRTSTSRPPGAPTASPPPS</sequence>
<evidence type="ECO:0008006" key="4">
    <source>
        <dbReference type="Google" id="ProtNLM"/>
    </source>
</evidence>
<comment type="caution">
    <text evidence="2">The sequence shown here is derived from an EMBL/GenBank/DDBJ whole genome shotgun (WGS) entry which is preliminary data.</text>
</comment>
<proteinExistence type="predicted"/>
<reference evidence="2 3" key="1">
    <citation type="submission" date="2018-03" db="EMBL/GenBank/DDBJ databases">
        <authorList>
            <person name="Keele B.F."/>
        </authorList>
    </citation>
    <scope>NUCLEOTIDE SEQUENCE [LARGE SCALE GENOMIC DNA]</scope>
    <source>
        <strain evidence="2 3">IB-3</strain>
    </source>
</reference>
<keyword evidence="3" id="KW-1185">Reference proteome</keyword>
<name>A0A2R7Z0A9_9ACTN</name>
<feature type="compositionally biased region" description="Pro residues" evidence="1">
    <location>
        <begin position="147"/>
        <end position="157"/>
    </location>
</feature>
<accession>A0A2R7Z0A9</accession>
<dbReference type="EMBL" id="PYXZ01000002">
    <property type="protein sequence ID" value="PUA81994.1"/>
    <property type="molecule type" value="Genomic_DNA"/>
</dbReference>
<dbReference type="Proteomes" id="UP000244867">
    <property type="component" value="Unassembled WGS sequence"/>
</dbReference>
<organism evidence="2 3">
    <name type="scientific">Nocardioides currus</name>
    <dbReference type="NCBI Taxonomy" id="2133958"/>
    <lineage>
        <taxon>Bacteria</taxon>
        <taxon>Bacillati</taxon>
        <taxon>Actinomycetota</taxon>
        <taxon>Actinomycetes</taxon>
        <taxon>Propionibacteriales</taxon>
        <taxon>Nocardioidaceae</taxon>
        <taxon>Nocardioides</taxon>
    </lineage>
</organism>